<proteinExistence type="predicted"/>
<evidence type="ECO:0000313" key="2">
    <source>
        <dbReference type="EMBL" id="AVP49516.1"/>
    </source>
</evidence>
<protein>
    <submittedName>
        <fullName evidence="2">Uncharacterized protein</fullName>
    </submittedName>
</protein>
<dbReference type="AlphaFoldDB" id="A0A2S0NKH8"/>
<feature type="transmembrane region" description="Helical" evidence="1">
    <location>
        <begin position="85"/>
        <end position="118"/>
    </location>
</feature>
<sequence length="134" mass="14838">MKVEFQISEKSKTPLLVGLILNCVALGTILILLIVWLSLHYSPETNAPVAVSLWVVGGVYSGFGIINVIWFSIILAKGLEISKFWFISFIVFLAIASIPVVNLTFIAIPNLVILILLICNQKQSLKEKLIDLKD</sequence>
<gene>
    <name evidence="2" type="ORF">C5T88_02980</name>
</gene>
<keyword evidence="1" id="KW-0812">Transmembrane</keyword>
<keyword evidence="1" id="KW-1133">Transmembrane helix</keyword>
<organism evidence="2 3">
    <name type="scientific">Williamsoniiplasma luminosum</name>
    <dbReference type="NCBI Taxonomy" id="214888"/>
    <lineage>
        <taxon>Bacteria</taxon>
        <taxon>Bacillati</taxon>
        <taxon>Mycoplasmatota</taxon>
        <taxon>Mollicutes</taxon>
        <taxon>Entomoplasmatales</taxon>
        <taxon>Williamsoniiplasma</taxon>
    </lineage>
</organism>
<feature type="transmembrane region" description="Helical" evidence="1">
    <location>
        <begin position="51"/>
        <end position="73"/>
    </location>
</feature>
<dbReference type="RefSeq" id="WP_303662098.1">
    <property type="nucleotide sequence ID" value="NZ_CP027019.1"/>
</dbReference>
<evidence type="ECO:0000313" key="3">
    <source>
        <dbReference type="Proteomes" id="UP000239250"/>
    </source>
</evidence>
<dbReference type="EMBL" id="CP027019">
    <property type="protein sequence ID" value="AVP49516.1"/>
    <property type="molecule type" value="Genomic_DNA"/>
</dbReference>
<keyword evidence="1" id="KW-0472">Membrane</keyword>
<dbReference type="Proteomes" id="UP000239250">
    <property type="component" value="Chromosome"/>
</dbReference>
<reference evidence="3" key="1">
    <citation type="submission" date="2018-02" db="EMBL/GenBank/DDBJ databases">
        <title>Firefly genomes illuminate parallel origins of bioluminescence in beetles.</title>
        <authorList>
            <person name="Fallon T.R."/>
            <person name="Lower S.E.S."/>
            <person name="Behringer M."/>
            <person name="Weng J.-K."/>
        </authorList>
    </citation>
    <scope>NUCLEOTIDE SEQUENCE [LARGE SCALE GENOMIC DNA]</scope>
</reference>
<evidence type="ECO:0000256" key="1">
    <source>
        <dbReference type="SAM" id="Phobius"/>
    </source>
</evidence>
<feature type="transmembrane region" description="Helical" evidence="1">
    <location>
        <begin position="15"/>
        <end position="39"/>
    </location>
</feature>
<accession>A0A2S0NKH8</accession>
<name>A0A2S0NKH8_9MOLU</name>